<dbReference type="EMBL" id="JBHFNR010000273">
    <property type="protein sequence ID" value="MFB2897975.1"/>
    <property type="molecule type" value="Genomic_DNA"/>
</dbReference>
<sequence length="239" mass="27076">MKSCTAQVVKVTENKIELSQTVAYPEGGGQEGDIGTIQTTTGLVIRFTDTQKMYGRKLYLDDFPSINVETIIHHIVSDEDIHLLNSVSEEDSVVVTIDAQRREKLSISHTASHLVFIGVGEVMPEAIKNVKGCHIDEISARFDFYVDRRFTQEDVIKIQDIANNMVREDHVINTYHHPEEPEAWYWEAKGYVIPCGGTHLRKTSSIGEILVRRKNIGKNVERIIITFPNATVNESHYHS</sequence>
<protein>
    <recommendedName>
        <fullName evidence="1">Threonyl/alanyl tRNA synthetase SAD domain-containing protein</fullName>
    </recommendedName>
</protein>
<dbReference type="PANTHER" id="PTHR11777:SF9">
    <property type="entry name" value="ALANINE--TRNA LIGASE, CYTOPLASMIC"/>
    <property type="match status" value="1"/>
</dbReference>
<organism evidence="2 3">
    <name type="scientific">Floridaenema flaviceps BLCC-F50</name>
    <dbReference type="NCBI Taxonomy" id="3153642"/>
    <lineage>
        <taxon>Bacteria</taxon>
        <taxon>Bacillati</taxon>
        <taxon>Cyanobacteriota</taxon>
        <taxon>Cyanophyceae</taxon>
        <taxon>Oscillatoriophycideae</taxon>
        <taxon>Aerosakkonematales</taxon>
        <taxon>Aerosakkonemataceae</taxon>
        <taxon>Floridanema</taxon>
        <taxon>Floridanema flaviceps</taxon>
    </lineage>
</organism>
<evidence type="ECO:0000259" key="1">
    <source>
        <dbReference type="Pfam" id="PF07973"/>
    </source>
</evidence>
<dbReference type="Proteomes" id="UP001576784">
    <property type="component" value="Unassembled WGS sequence"/>
</dbReference>
<dbReference type="RefSeq" id="WP_413267581.1">
    <property type="nucleotide sequence ID" value="NZ_JBHFNR010000273.1"/>
</dbReference>
<feature type="domain" description="Threonyl/alanyl tRNA synthetase SAD" evidence="1">
    <location>
        <begin position="191"/>
        <end position="223"/>
    </location>
</feature>
<accession>A0ABV4Y1V5</accession>
<dbReference type="InterPro" id="IPR009000">
    <property type="entry name" value="Transl_B-barrel_sf"/>
</dbReference>
<dbReference type="SUPFAM" id="SSF50447">
    <property type="entry name" value="Translation proteins"/>
    <property type="match status" value="1"/>
</dbReference>
<dbReference type="InterPro" id="IPR012947">
    <property type="entry name" value="tRNA_SAD"/>
</dbReference>
<dbReference type="Gene3D" id="3.30.980.10">
    <property type="entry name" value="Threonyl-trna Synthetase, Chain A, domain 2"/>
    <property type="match status" value="1"/>
</dbReference>
<keyword evidence="3" id="KW-1185">Reference proteome</keyword>
<evidence type="ECO:0000313" key="2">
    <source>
        <dbReference type="EMBL" id="MFB2897975.1"/>
    </source>
</evidence>
<gene>
    <name evidence="2" type="ORF">ACE1CI_34100</name>
</gene>
<proteinExistence type="predicted"/>
<dbReference type="Gene3D" id="2.40.30.130">
    <property type="match status" value="1"/>
</dbReference>
<dbReference type="Pfam" id="PF07973">
    <property type="entry name" value="tRNA_SAD"/>
    <property type="match status" value="1"/>
</dbReference>
<dbReference type="InterPro" id="IPR050058">
    <property type="entry name" value="Ala-tRNA_ligase"/>
</dbReference>
<dbReference type="InterPro" id="IPR018163">
    <property type="entry name" value="Thr/Ala-tRNA-synth_IIc_edit"/>
</dbReference>
<name>A0ABV4Y1V5_9CYAN</name>
<reference evidence="2 3" key="1">
    <citation type="submission" date="2024-09" db="EMBL/GenBank/DDBJ databases">
        <title>Floridaenema gen nov. (Aerosakkonemataceae, Aerosakkonematales ord. nov., Cyanobacteria) from benthic tropical and subtropical fresh waters, with the description of four new species.</title>
        <authorList>
            <person name="Moretto J.A."/>
            <person name="Berthold D.E."/>
            <person name="Lefler F.W."/>
            <person name="Huang I.-S."/>
            <person name="Laughinghouse H. IV."/>
        </authorList>
    </citation>
    <scope>NUCLEOTIDE SEQUENCE [LARGE SCALE GENOMIC DNA]</scope>
    <source>
        <strain evidence="2 3">BLCC-F50</strain>
    </source>
</reference>
<comment type="caution">
    <text evidence="2">The sequence shown here is derived from an EMBL/GenBank/DDBJ whole genome shotgun (WGS) entry which is preliminary data.</text>
</comment>
<dbReference type="SUPFAM" id="SSF55186">
    <property type="entry name" value="ThrRS/AlaRS common domain"/>
    <property type="match status" value="1"/>
</dbReference>
<dbReference type="PANTHER" id="PTHR11777">
    <property type="entry name" value="ALANYL-TRNA SYNTHETASE"/>
    <property type="match status" value="1"/>
</dbReference>
<evidence type="ECO:0000313" key="3">
    <source>
        <dbReference type="Proteomes" id="UP001576784"/>
    </source>
</evidence>